<evidence type="ECO:0000313" key="2">
    <source>
        <dbReference type="Proteomes" id="UP000769528"/>
    </source>
</evidence>
<organism evidence="1 2">
    <name type="scientific">Wickerhamomyces mucosus</name>
    <dbReference type="NCBI Taxonomy" id="1378264"/>
    <lineage>
        <taxon>Eukaryota</taxon>
        <taxon>Fungi</taxon>
        <taxon>Dikarya</taxon>
        <taxon>Ascomycota</taxon>
        <taxon>Saccharomycotina</taxon>
        <taxon>Saccharomycetes</taxon>
        <taxon>Phaffomycetales</taxon>
        <taxon>Wickerhamomycetaceae</taxon>
        <taxon>Wickerhamomyces</taxon>
    </lineage>
</organism>
<dbReference type="OrthoDB" id="10053431at2759"/>
<proteinExistence type="predicted"/>
<reference evidence="1" key="1">
    <citation type="journal article" date="2021" name="Open Biol.">
        <title>Shared evolutionary footprints suggest mitochondrial oxidative damage underlies multiple complex I losses in fungi.</title>
        <authorList>
            <person name="Schikora-Tamarit M.A."/>
            <person name="Marcet-Houben M."/>
            <person name="Nosek J."/>
            <person name="Gabaldon T."/>
        </authorList>
    </citation>
    <scope>NUCLEOTIDE SEQUENCE</scope>
    <source>
        <strain evidence="1">CBS6341</strain>
    </source>
</reference>
<evidence type="ECO:0008006" key="3">
    <source>
        <dbReference type="Google" id="ProtNLM"/>
    </source>
</evidence>
<keyword evidence="2" id="KW-1185">Reference proteome</keyword>
<dbReference type="GO" id="GO:0006044">
    <property type="term" value="P:N-acetylglucosamine metabolic process"/>
    <property type="evidence" value="ECO:0007669"/>
    <property type="project" value="TreeGrafter"/>
</dbReference>
<dbReference type="GO" id="GO:0005737">
    <property type="term" value="C:cytoplasm"/>
    <property type="evidence" value="ECO:0007669"/>
    <property type="project" value="TreeGrafter"/>
</dbReference>
<reference evidence="1" key="2">
    <citation type="submission" date="2021-01" db="EMBL/GenBank/DDBJ databases">
        <authorList>
            <person name="Schikora-Tamarit M.A."/>
        </authorList>
    </citation>
    <scope>NUCLEOTIDE SEQUENCE</scope>
    <source>
        <strain evidence="1">CBS6341</strain>
    </source>
</reference>
<dbReference type="AlphaFoldDB" id="A0A9P8PMX2"/>
<protein>
    <recommendedName>
        <fullName evidence="3">N-acetylglucosamine-induced protein 1</fullName>
    </recommendedName>
</protein>
<dbReference type="Proteomes" id="UP000769528">
    <property type="component" value="Unassembled WGS sequence"/>
</dbReference>
<accession>A0A9P8PMX2</accession>
<dbReference type="PANTHER" id="PTHR35020">
    <property type="entry name" value="N-ACETYLGLUCOSAMINE-INDUCED PROTEIN 1"/>
    <property type="match status" value="1"/>
</dbReference>
<gene>
    <name evidence="1" type="ORF">WICMUC_003015</name>
</gene>
<dbReference type="InterPro" id="IPR022036">
    <property type="entry name" value="DUF3605"/>
</dbReference>
<dbReference type="Pfam" id="PF12239">
    <property type="entry name" value="DUF3605"/>
    <property type="match status" value="1"/>
</dbReference>
<dbReference type="PANTHER" id="PTHR35020:SF2">
    <property type="entry name" value="N-ACETYLGLUCOSAMINE-INDUCED PROTEIN 1"/>
    <property type="match status" value="1"/>
</dbReference>
<comment type="caution">
    <text evidence="1">The sequence shown here is derived from an EMBL/GenBank/DDBJ whole genome shotgun (WGS) entry which is preliminary data.</text>
</comment>
<sequence>MTTNEIPMSWDYAKNLIGMCLSKSTLNKYRLFKNQVISNNDSVVNYIIKNRLNWIKFSKDNQLIIDLKPSGTKLFENINDFKIIGNDFPYNFENNITHVVVWSKISIPSDPNSKIGDVSLYTKRIIEKYIDKTFIKHFGIQSKNLLWFRNYPILQSVTELSHIHILIRDLDEFKIDEIIGNSGLPLEDDDY</sequence>
<dbReference type="EMBL" id="JAEUBF010000796">
    <property type="protein sequence ID" value="KAH3674812.1"/>
    <property type="molecule type" value="Genomic_DNA"/>
</dbReference>
<name>A0A9P8PMX2_9ASCO</name>
<evidence type="ECO:0000313" key="1">
    <source>
        <dbReference type="EMBL" id="KAH3674812.1"/>
    </source>
</evidence>